<keyword evidence="3" id="KW-1185">Reference proteome</keyword>
<gene>
    <name evidence="2" type="ORF">QCA50_016723</name>
</gene>
<reference evidence="2 3" key="1">
    <citation type="submission" date="2022-09" db="EMBL/GenBank/DDBJ databases">
        <authorList>
            <person name="Palmer J.M."/>
        </authorList>
    </citation>
    <scope>NUCLEOTIDE SEQUENCE [LARGE SCALE GENOMIC DNA]</scope>
    <source>
        <strain evidence="2 3">DSM 7382</strain>
    </source>
</reference>
<name>A0AAW0FPR8_9APHY</name>
<accession>A0AAW0FPR8</accession>
<dbReference type="EMBL" id="JASBNA010000051">
    <property type="protein sequence ID" value="KAK7680214.1"/>
    <property type="molecule type" value="Genomic_DNA"/>
</dbReference>
<evidence type="ECO:0000313" key="3">
    <source>
        <dbReference type="Proteomes" id="UP001385951"/>
    </source>
</evidence>
<comment type="caution">
    <text evidence="2">The sequence shown here is derived from an EMBL/GenBank/DDBJ whole genome shotgun (WGS) entry which is preliminary data.</text>
</comment>
<organism evidence="2 3">
    <name type="scientific">Cerrena zonata</name>
    <dbReference type="NCBI Taxonomy" id="2478898"/>
    <lineage>
        <taxon>Eukaryota</taxon>
        <taxon>Fungi</taxon>
        <taxon>Dikarya</taxon>
        <taxon>Basidiomycota</taxon>
        <taxon>Agaricomycotina</taxon>
        <taxon>Agaricomycetes</taxon>
        <taxon>Polyporales</taxon>
        <taxon>Cerrenaceae</taxon>
        <taxon>Cerrena</taxon>
    </lineage>
</organism>
<feature type="region of interest" description="Disordered" evidence="1">
    <location>
        <begin position="82"/>
        <end position="104"/>
    </location>
</feature>
<dbReference type="Proteomes" id="UP001385951">
    <property type="component" value="Unassembled WGS sequence"/>
</dbReference>
<proteinExistence type="predicted"/>
<dbReference type="AlphaFoldDB" id="A0AAW0FPR8"/>
<evidence type="ECO:0000256" key="1">
    <source>
        <dbReference type="SAM" id="MobiDB-lite"/>
    </source>
</evidence>
<evidence type="ECO:0000313" key="2">
    <source>
        <dbReference type="EMBL" id="KAK7680214.1"/>
    </source>
</evidence>
<sequence length="104" mass="11735">MRRLSVQNMTLSPSHAATKQILSNARPPAFHLAKPISHMQNACCFLQAPTRCFGKLNRTRWRRMMGYIDATLYFIQNVATLHSSDSSPEPAQKKTTHASLSHLL</sequence>
<protein>
    <submittedName>
        <fullName evidence="2">Uncharacterized protein</fullName>
    </submittedName>
</protein>